<accession>A0A4S2MPM2</accession>
<keyword evidence="2" id="KW-1185">Reference proteome</keyword>
<dbReference type="InParanoid" id="A0A4S2MPM2"/>
<sequence>MPACIPRPPRPPNYMTLHRCHACHHILTITSPHQLYTPPSHCPRCQHPMAACAQAHNLTSHCVTALLRVFWSCWACGYDGNRAEWEVCHGVPEGSQNVYCFWPSEEGGNQWWVRIVGLGILGEDVAEEVRSWVYMYHM</sequence>
<reference evidence="1 2" key="1">
    <citation type="submission" date="2019-04" db="EMBL/GenBank/DDBJ databases">
        <title>Comparative genomics and transcriptomics to analyze fruiting body development in filamentous ascomycetes.</title>
        <authorList>
            <consortium name="DOE Joint Genome Institute"/>
            <person name="Lutkenhaus R."/>
            <person name="Traeger S."/>
            <person name="Breuer J."/>
            <person name="Kuo A."/>
            <person name="Lipzen A."/>
            <person name="Pangilinan J."/>
            <person name="Dilworth D."/>
            <person name="Sandor L."/>
            <person name="Poggeler S."/>
            <person name="Barry K."/>
            <person name="Grigoriev I.V."/>
            <person name="Nowrousian M."/>
        </authorList>
    </citation>
    <scope>NUCLEOTIDE SEQUENCE [LARGE SCALE GENOMIC DNA]</scope>
    <source>
        <strain evidence="1 2">CBS 389.68</strain>
    </source>
</reference>
<dbReference type="AlphaFoldDB" id="A0A4S2MPM2"/>
<organism evidence="1 2">
    <name type="scientific">Ascodesmis nigricans</name>
    <dbReference type="NCBI Taxonomy" id="341454"/>
    <lineage>
        <taxon>Eukaryota</taxon>
        <taxon>Fungi</taxon>
        <taxon>Dikarya</taxon>
        <taxon>Ascomycota</taxon>
        <taxon>Pezizomycotina</taxon>
        <taxon>Pezizomycetes</taxon>
        <taxon>Pezizales</taxon>
        <taxon>Ascodesmidaceae</taxon>
        <taxon>Ascodesmis</taxon>
    </lineage>
</organism>
<name>A0A4S2MPM2_9PEZI</name>
<proteinExistence type="predicted"/>
<evidence type="ECO:0000313" key="1">
    <source>
        <dbReference type="EMBL" id="TGZ79005.1"/>
    </source>
</evidence>
<dbReference type="EMBL" id="ML220135">
    <property type="protein sequence ID" value="TGZ79005.1"/>
    <property type="molecule type" value="Genomic_DNA"/>
</dbReference>
<dbReference type="Proteomes" id="UP000298138">
    <property type="component" value="Unassembled WGS sequence"/>
</dbReference>
<evidence type="ECO:0000313" key="2">
    <source>
        <dbReference type="Proteomes" id="UP000298138"/>
    </source>
</evidence>
<protein>
    <submittedName>
        <fullName evidence="1">Uncharacterized protein</fullName>
    </submittedName>
</protein>
<gene>
    <name evidence="1" type="ORF">EX30DRAFT_342683</name>
</gene>